<sequence>MRKLALFAILSIAMLTVSCKSRTQKMHEFVNGFNQTAAMSYSGLSGTQAKVEGLDVIELNLASPLDINDPTASQAAQLMISALPAMFQREESMLELINEGVKFKVRIIDSNGRIITDALVDKPYLDKTQQSSPINDGQSAEETAINALNASLPMKYEDGSRLMKIERTSRNELTYTLEMPADMQEILKSPNAEPLLKEVLKSDPSTQNTLRRMRGLGITKVTYQLITPEGKAIQSMTFNASEF</sequence>
<dbReference type="AlphaFoldDB" id="A0A1M5AIB5"/>
<protein>
    <submittedName>
        <fullName evidence="1">Uncharacterized protein</fullName>
    </submittedName>
</protein>
<dbReference type="PROSITE" id="PS51257">
    <property type="entry name" value="PROKAR_LIPOPROTEIN"/>
    <property type="match status" value="1"/>
</dbReference>
<dbReference type="Proteomes" id="UP000184147">
    <property type="component" value="Unassembled WGS sequence"/>
</dbReference>
<keyword evidence="2" id="KW-1185">Reference proteome</keyword>
<organism evidence="1 2">
    <name type="scientific">Flavobacterium fontis</name>
    <dbReference type="NCBI Taxonomy" id="1124188"/>
    <lineage>
        <taxon>Bacteria</taxon>
        <taxon>Pseudomonadati</taxon>
        <taxon>Bacteroidota</taxon>
        <taxon>Flavobacteriia</taxon>
        <taxon>Flavobacteriales</taxon>
        <taxon>Flavobacteriaceae</taxon>
        <taxon>Flavobacterium</taxon>
    </lineage>
</organism>
<dbReference type="RefSeq" id="WP_143161741.1">
    <property type="nucleotide sequence ID" value="NZ_FQVQ01000006.1"/>
</dbReference>
<reference evidence="1 2" key="1">
    <citation type="submission" date="2016-11" db="EMBL/GenBank/DDBJ databases">
        <authorList>
            <person name="Jaros S."/>
            <person name="Januszkiewicz K."/>
            <person name="Wedrychowicz H."/>
        </authorList>
    </citation>
    <scope>NUCLEOTIDE SEQUENCE [LARGE SCALE GENOMIC DNA]</scope>
    <source>
        <strain evidence="1 2">DSM 25660</strain>
    </source>
</reference>
<dbReference type="OrthoDB" id="1251735at2"/>
<accession>A0A1M5AIB5</accession>
<evidence type="ECO:0000313" key="2">
    <source>
        <dbReference type="Proteomes" id="UP000184147"/>
    </source>
</evidence>
<gene>
    <name evidence="1" type="ORF">SAMN05444377_10682</name>
</gene>
<name>A0A1M5AIB5_9FLAO</name>
<dbReference type="EMBL" id="FQVQ01000006">
    <property type="protein sequence ID" value="SHF29864.1"/>
    <property type="molecule type" value="Genomic_DNA"/>
</dbReference>
<evidence type="ECO:0000313" key="1">
    <source>
        <dbReference type="EMBL" id="SHF29864.1"/>
    </source>
</evidence>
<proteinExistence type="predicted"/>
<dbReference type="STRING" id="1124188.SAMN05444377_10682"/>